<dbReference type="Proteomes" id="UP000886611">
    <property type="component" value="Unassembled WGS sequence"/>
</dbReference>
<feature type="non-terminal residue" evidence="2">
    <location>
        <position position="416"/>
    </location>
</feature>
<dbReference type="InterPro" id="IPR015943">
    <property type="entry name" value="WD40/YVTN_repeat-like_dom_sf"/>
</dbReference>
<name>A0A8X7XMV8_POLSE</name>
<evidence type="ECO:0000256" key="1">
    <source>
        <dbReference type="SAM" id="MobiDB-lite"/>
    </source>
</evidence>
<dbReference type="InterPro" id="IPR049547">
    <property type="entry name" value="WDR93_beta-prop"/>
</dbReference>
<dbReference type="Pfam" id="PF21030">
    <property type="entry name" value="WDR93"/>
    <property type="match status" value="1"/>
</dbReference>
<evidence type="ECO:0000313" key="3">
    <source>
        <dbReference type="Proteomes" id="UP000886611"/>
    </source>
</evidence>
<comment type="caution">
    <text evidence="2">The sequence shown here is derived from an EMBL/GenBank/DDBJ whole genome shotgun (WGS) entry which is preliminary data.</text>
</comment>
<protein>
    <submittedName>
        <fullName evidence="2">WDR93 protein</fullName>
    </submittedName>
</protein>
<evidence type="ECO:0000313" key="2">
    <source>
        <dbReference type="EMBL" id="KAG2470812.1"/>
    </source>
</evidence>
<gene>
    <name evidence="2" type="primary">Wdr93</name>
    <name evidence="2" type="ORF">GTO96_0006181</name>
</gene>
<organism evidence="2 3">
    <name type="scientific">Polypterus senegalus</name>
    <name type="common">Senegal bichir</name>
    <dbReference type="NCBI Taxonomy" id="55291"/>
    <lineage>
        <taxon>Eukaryota</taxon>
        <taxon>Metazoa</taxon>
        <taxon>Chordata</taxon>
        <taxon>Craniata</taxon>
        <taxon>Vertebrata</taxon>
        <taxon>Euteleostomi</taxon>
        <taxon>Actinopterygii</taxon>
        <taxon>Polypteriformes</taxon>
        <taxon>Polypteridae</taxon>
        <taxon>Polypterus</taxon>
    </lineage>
</organism>
<reference evidence="2 3" key="1">
    <citation type="journal article" date="2021" name="Cell">
        <title>Tracing the genetic footprints of vertebrate landing in non-teleost ray-finned fishes.</title>
        <authorList>
            <person name="Bi X."/>
            <person name="Wang K."/>
            <person name="Yang L."/>
            <person name="Pan H."/>
            <person name="Jiang H."/>
            <person name="Wei Q."/>
            <person name="Fang M."/>
            <person name="Yu H."/>
            <person name="Zhu C."/>
            <person name="Cai Y."/>
            <person name="He Y."/>
            <person name="Gan X."/>
            <person name="Zeng H."/>
            <person name="Yu D."/>
            <person name="Zhu Y."/>
            <person name="Jiang H."/>
            <person name="Qiu Q."/>
            <person name="Yang H."/>
            <person name="Zhang Y.E."/>
            <person name="Wang W."/>
            <person name="Zhu M."/>
            <person name="He S."/>
            <person name="Zhang G."/>
        </authorList>
    </citation>
    <scope>NUCLEOTIDE SEQUENCE [LARGE SCALE GENOMIC DNA]</scope>
    <source>
        <strain evidence="2">Bchr_013</strain>
    </source>
</reference>
<feature type="region of interest" description="Disordered" evidence="1">
    <location>
        <begin position="1"/>
        <end position="23"/>
    </location>
</feature>
<dbReference type="InterPro" id="IPR036322">
    <property type="entry name" value="WD40_repeat_dom_sf"/>
</dbReference>
<keyword evidence="3" id="KW-1185">Reference proteome</keyword>
<dbReference type="EMBL" id="JAATIS010000094">
    <property type="protein sequence ID" value="KAG2470812.1"/>
    <property type="molecule type" value="Genomic_DNA"/>
</dbReference>
<dbReference type="Gene3D" id="2.130.10.10">
    <property type="entry name" value="YVTN repeat-like/Quinoprotein amine dehydrogenase"/>
    <property type="match status" value="1"/>
</dbReference>
<sequence>MKIKPPKSISGTSLKNPFETLHKTDDGNVIGTGQNHMISSQQLEEQELVFKAMYKNYLEKVEANTTESKPSLGNFHFLLPGGLIPSFADTKGQNGVPIALSLWWSGSHNLFKYLLVRQTKEKTDSEPRPDVVLPNAKPILCSSVSSSTGYIALGLMDGVLTIWDRLLGLPMAVVVLPDTSPVNRVQFFDLCFGNVETTPISLVLPNPKIQVLAACSDGSSYIISTARSKETTLTRLTERADSKDSLPHTYAPIPLYPTLVLLITRNGNIAIMNTDGKPVCCFSLPHTHILADPWRPMFLLSPQNTALFMKADLKLSLDEMSVRQDVDSSLFIFRFCHFSVMESYNNSEIYSQPLKCSESWEEWTDRYFQYRLLSQKYRNETTTTCWRQLQEHTELERQQKGAQMNAMIGNTISRGK</sequence>
<feature type="non-terminal residue" evidence="2">
    <location>
        <position position="1"/>
    </location>
</feature>
<accession>A0A8X7XMV8</accession>
<dbReference type="SUPFAM" id="SSF50978">
    <property type="entry name" value="WD40 repeat-like"/>
    <property type="match status" value="1"/>
</dbReference>
<dbReference type="AlphaFoldDB" id="A0A8X7XMV8"/>
<proteinExistence type="predicted"/>